<feature type="compositionally biased region" description="Acidic residues" evidence="1">
    <location>
        <begin position="1"/>
        <end position="10"/>
    </location>
</feature>
<evidence type="ECO:0000256" key="1">
    <source>
        <dbReference type="SAM" id="MobiDB-lite"/>
    </source>
</evidence>
<dbReference type="Proteomes" id="UP000299102">
    <property type="component" value="Unassembled WGS sequence"/>
</dbReference>
<name>A0A4C1TPE3_EUMVA</name>
<keyword evidence="3" id="KW-1185">Reference proteome</keyword>
<dbReference type="AlphaFoldDB" id="A0A4C1TPE3"/>
<gene>
    <name evidence="2" type="ORF">EVAR_94012_1</name>
</gene>
<reference evidence="2 3" key="1">
    <citation type="journal article" date="2019" name="Commun. Biol.">
        <title>The bagworm genome reveals a unique fibroin gene that provides high tensile strength.</title>
        <authorList>
            <person name="Kono N."/>
            <person name="Nakamura H."/>
            <person name="Ohtoshi R."/>
            <person name="Tomita M."/>
            <person name="Numata K."/>
            <person name="Arakawa K."/>
        </authorList>
    </citation>
    <scope>NUCLEOTIDE SEQUENCE [LARGE SCALE GENOMIC DNA]</scope>
</reference>
<organism evidence="2 3">
    <name type="scientific">Eumeta variegata</name>
    <name type="common">Bagworm moth</name>
    <name type="synonym">Eumeta japonica</name>
    <dbReference type="NCBI Taxonomy" id="151549"/>
    <lineage>
        <taxon>Eukaryota</taxon>
        <taxon>Metazoa</taxon>
        <taxon>Ecdysozoa</taxon>
        <taxon>Arthropoda</taxon>
        <taxon>Hexapoda</taxon>
        <taxon>Insecta</taxon>
        <taxon>Pterygota</taxon>
        <taxon>Neoptera</taxon>
        <taxon>Endopterygota</taxon>
        <taxon>Lepidoptera</taxon>
        <taxon>Glossata</taxon>
        <taxon>Ditrysia</taxon>
        <taxon>Tineoidea</taxon>
        <taxon>Psychidae</taxon>
        <taxon>Oiketicinae</taxon>
        <taxon>Eumeta</taxon>
    </lineage>
</organism>
<sequence length="112" mass="12287">MEEECIDGEGSEMAKGRHTQRTTHNSGSSYFTPVPYHVTVIFGFGTNIKDGGDNRHPTNYQSNDISTLNSYTSNRWRCISLQHQRRAAEGGDVISEASLSAICPPEVVASPN</sequence>
<evidence type="ECO:0000313" key="3">
    <source>
        <dbReference type="Proteomes" id="UP000299102"/>
    </source>
</evidence>
<feature type="region of interest" description="Disordered" evidence="1">
    <location>
        <begin position="1"/>
        <end position="29"/>
    </location>
</feature>
<evidence type="ECO:0000313" key="2">
    <source>
        <dbReference type="EMBL" id="GBP15842.1"/>
    </source>
</evidence>
<protein>
    <submittedName>
        <fullName evidence="2">Uncharacterized protein</fullName>
    </submittedName>
</protein>
<proteinExistence type="predicted"/>
<dbReference type="EMBL" id="BGZK01000074">
    <property type="protein sequence ID" value="GBP15842.1"/>
    <property type="molecule type" value="Genomic_DNA"/>
</dbReference>
<accession>A0A4C1TPE3</accession>
<comment type="caution">
    <text evidence="2">The sequence shown here is derived from an EMBL/GenBank/DDBJ whole genome shotgun (WGS) entry which is preliminary data.</text>
</comment>